<dbReference type="EMBL" id="UOFL01000022">
    <property type="protein sequence ID" value="VAW71476.1"/>
    <property type="molecule type" value="Genomic_DNA"/>
</dbReference>
<accession>A0A3B0YSM2</accession>
<sequence length="102" mass="12244">MKVIDQAKNFWYLFEEGGGFLLDVNCSHNFVSYDFMLFLDEKEIELYNNNGNEYLNELANQINYLSPISKLRNSKYKARNVHDEYAEKSVEAIDLWRKWYNN</sequence>
<reference evidence="1" key="1">
    <citation type="submission" date="2018-06" db="EMBL/GenBank/DDBJ databases">
        <authorList>
            <person name="Zhirakovskaya E."/>
        </authorList>
    </citation>
    <scope>NUCLEOTIDE SEQUENCE</scope>
</reference>
<protein>
    <submittedName>
        <fullName evidence="1">Uncharacterized protein</fullName>
    </submittedName>
</protein>
<organism evidence="1">
    <name type="scientific">hydrothermal vent metagenome</name>
    <dbReference type="NCBI Taxonomy" id="652676"/>
    <lineage>
        <taxon>unclassified sequences</taxon>
        <taxon>metagenomes</taxon>
        <taxon>ecological metagenomes</taxon>
    </lineage>
</organism>
<dbReference type="AlphaFoldDB" id="A0A3B0YSM2"/>
<evidence type="ECO:0000313" key="1">
    <source>
        <dbReference type="EMBL" id="VAW71476.1"/>
    </source>
</evidence>
<name>A0A3B0YSM2_9ZZZZ</name>
<proteinExistence type="predicted"/>
<gene>
    <name evidence="1" type="ORF">MNBD_GAMMA12-3802</name>
</gene>